<sequence>MKVVEMEQNCRDGSEREMGSRVPIETIEEDEEFDWEAAVKEIDLACLKTSNASSSFHFTPLAHPPITRNSTKPPVKRQSTLDKFIRRTEHKPENQVVSESNFDEFECGGGNDKSPIVGIDPEAAKTWIYPVNGSVPLRDYQFAITNTALFSNTLVALPTGLGKTLIAAVVMYNYFRLFPEGKIVFAVPSRPLVMQQIEACHNIVGIPRTFRYIFEKWTIDLTGQTCPSKRAFLWKSKRVFFVTSQVLEKDIQSGDARIYYIEILS</sequence>
<dbReference type="PANTHER" id="PTHR14025:SF20">
    <property type="entry name" value="FANCONI ANEMIA GROUP M PROTEIN"/>
    <property type="match status" value="1"/>
</dbReference>
<evidence type="ECO:0000256" key="3">
    <source>
        <dbReference type="ARBA" id="ARBA00022806"/>
    </source>
</evidence>
<dbReference type="GO" id="GO:0005524">
    <property type="term" value="F:ATP binding"/>
    <property type="evidence" value="ECO:0007669"/>
    <property type="project" value="UniProtKB-KW"/>
</dbReference>
<dbReference type="eggNOG" id="KOG0354">
    <property type="taxonomic scope" value="Eukaryota"/>
</dbReference>
<keyword evidence="7" id="KW-1185">Reference proteome</keyword>
<protein>
    <submittedName>
        <fullName evidence="6">Predicted protein</fullName>
    </submittedName>
</protein>
<dbReference type="InterPro" id="IPR006935">
    <property type="entry name" value="Helicase/UvrB_N"/>
</dbReference>
<dbReference type="Pfam" id="PF04851">
    <property type="entry name" value="ResIII"/>
    <property type="match status" value="1"/>
</dbReference>
<evidence type="ECO:0000256" key="2">
    <source>
        <dbReference type="ARBA" id="ARBA00022801"/>
    </source>
</evidence>
<keyword evidence="2" id="KW-0378">Hydrolase</keyword>
<keyword evidence="3" id="KW-0347">Helicase</keyword>
<evidence type="ECO:0000256" key="1">
    <source>
        <dbReference type="ARBA" id="ARBA00022741"/>
    </source>
</evidence>
<dbReference type="SUPFAM" id="SSF52540">
    <property type="entry name" value="P-loop containing nucleoside triphosphate hydrolases"/>
    <property type="match status" value="1"/>
</dbReference>
<keyword evidence="1" id="KW-0547">Nucleotide-binding</keyword>
<dbReference type="PANTHER" id="PTHR14025">
    <property type="entry name" value="FANCONI ANEMIA GROUP M FANCM FAMILY MEMBER"/>
    <property type="match status" value="1"/>
</dbReference>
<dbReference type="InterPro" id="IPR014001">
    <property type="entry name" value="Helicase_ATP-bd"/>
</dbReference>
<gene>
    <name evidence="6" type="ORF">ARALYDRAFT_682318</name>
</gene>
<evidence type="ECO:0000256" key="4">
    <source>
        <dbReference type="ARBA" id="ARBA00022840"/>
    </source>
</evidence>
<dbReference type="GO" id="GO:0000400">
    <property type="term" value="F:four-way junction DNA binding"/>
    <property type="evidence" value="ECO:0007669"/>
    <property type="project" value="TreeGrafter"/>
</dbReference>
<dbReference type="Gramene" id="Al_scaffold_0001_4641">
    <property type="protein sequence ID" value="Al_scaffold_0001_4641"/>
    <property type="gene ID" value="Al_scaffold_0001_4641"/>
</dbReference>
<dbReference type="GO" id="GO:0016787">
    <property type="term" value="F:hydrolase activity"/>
    <property type="evidence" value="ECO:0007669"/>
    <property type="project" value="UniProtKB-KW"/>
</dbReference>
<dbReference type="PROSITE" id="PS51192">
    <property type="entry name" value="HELICASE_ATP_BIND_1"/>
    <property type="match status" value="1"/>
</dbReference>
<feature type="domain" description="Helicase ATP-binding" evidence="5">
    <location>
        <begin position="144"/>
        <end position="265"/>
    </location>
</feature>
<proteinExistence type="predicted"/>
<dbReference type="GO" id="GO:0045003">
    <property type="term" value="P:double-strand break repair via synthesis-dependent strand annealing"/>
    <property type="evidence" value="ECO:0007669"/>
    <property type="project" value="TreeGrafter"/>
</dbReference>
<dbReference type="GO" id="GO:0043138">
    <property type="term" value="F:3'-5' DNA helicase activity"/>
    <property type="evidence" value="ECO:0007669"/>
    <property type="project" value="TreeGrafter"/>
</dbReference>
<evidence type="ECO:0000259" key="5">
    <source>
        <dbReference type="PROSITE" id="PS51192"/>
    </source>
</evidence>
<dbReference type="Gene3D" id="3.40.50.300">
    <property type="entry name" value="P-loop containing nucleotide triphosphate hydrolases"/>
    <property type="match status" value="1"/>
</dbReference>
<dbReference type="Proteomes" id="UP000008694">
    <property type="component" value="Unassembled WGS sequence"/>
</dbReference>
<dbReference type="EMBL" id="GL348713">
    <property type="protein sequence ID" value="EFH67939.1"/>
    <property type="molecule type" value="Genomic_DNA"/>
</dbReference>
<reference evidence="7" key="1">
    <citation type="journal article" date="2011" name="Nat. Genet.">
        <title>The Arabidopsis lyrata genome sequence and the basis of rapid genome size change.</title>
        <authorList>
            <person name="Hu T.T."/>
            <person name="Pattyn P."/>
            <person name="Bakker E.G."/>
            <person name="Cao J."/>
            <person name="Cheng J.-F."/>
            <person name="Clark R.M."/>
            <person name="Fahlgren N."/>
            <person name="Fawcett J.A."/>
            <person name="Grimwood J."/>
            <person name="Gundlach H."/>
            <person name="Haberer G."/>
            <person name="Hollister J.D."/>
            <person name="Ossowski S."/>
            <person name="Ottilar R.P."/>
            <person name="Salamov A.A."/>
            <person name="Schneeberger K."/>
            <person name="Spannagl M."/>
            <person name="Wang X."/>
            <person name="Yang L."/>
            <person name="Nasrallah M.E."/>
            <person name="Bergelson J."/>
            <person name="Carrington J.C."/>
            <person name="Gaut B.S."/>
            <person name="Schmutz J."/>
            <person name="Mayer K.F.X."/>
            <person name="Van de Peer Y."/>
            <person name="Grigoriev I.V."/>
            <person name="Nordborg M."/>
            <person name="Weigel D."/>
            <person name="Guo Y.-L."/>
        </authorList>
    </citation>
    <scope>NUCLEOTIDE SEQUENCE [LARGE SCALE GENOMIC DNA]</scope>
    <source>
        <strain evidence="7">cv. MN47</strain>
    </source>
</reference>
<name>D7KIQ1_ARALL</name>
<keyword evidence="4" id="KW-0067">ATP-binding</keyword>
<evidence type="ECO:0000313" key="6">
    <source>
        <dbReference type="EMBL" id="EFH67939.1"/>
    </source>
</evidence>
<accession>D7KIQ1</accession>
<dbReference type="InterPro" id="IPR027417">
    <property type="entry name" value="P-loop_NTPase"/>
</dbReference>
<dbReference type="GO" id="GO:0036297">
    <property type="term" value="P:interstrand cross-link repair"/>
    <property type="evidence" value="ECO:0007669"/>
    <property type="project" value="TreeGrafter"/>
</dbReference>
<dbReference type="GO" id="GO:0009378">
    <property type="term" value="F:four-way junction helicase activity"/>
    <property type="evidence" value="ECO:0007669"/>
    <property type="project" value="TreeGrafter"/>
</dbReference>
<organism evidence="7">
    <name type="scientific">Arabidopsis lyrata subsp. lyrata</name>
    <name type="common">Lyre-leaved rock-cress</name>
    <dbReference type="NCBI Taxonomy" id="81972"/>
    <lineage>
        <taxon>Eukaryota</taxon>
        <taxon>Viridiplantae</taxon>
        <taxon>Streptophyta</taxon>
        <taxon>Embryophyta</taxon>
        <taxon>Tracheophyta</taxon>
        <taxon>Spermatophyta</taxon>
        <taxon>Magnoliopsida</taxon>
        <taxon>eudicotyledons</taxon>
        <taxon>Gunneridae</taxon>
        <taxon>Pentapetalae</taxon>
        <taxon>rosids</taxon>
        <taxon>malvids</taxon>
        <taxon>Brassicales</taxon>
        <taxon>Brassicaceae</taxon>
        <taxon>Camelineae</taxon>
        <taxon>Arabidopsis</taxon>
    </lineage>
</organism>
<dbReference type="STRING" id="81972.D7KIQ1"/>
<evidence type="ECO:0000313" key="7">
    <source>
        <dbReference type="Proteomes" id="UP000008694"/>
    </source>
</evidence>
<dbReference type="AlphaFoldDB" id="D7KIQ1"/>
<dbReference type="HOGENOM" id="CLU_082555_0_0_1"/>